<reference evidence="1" key="5">
    <citation type="submission" date="2011-05" db="EMBL/GenBank/DDBJ databases">
        <authorList>
            <consortium name="VectorBase"/>
        </authorList>
    </citation>
    <scope>NUCLEOTIDE SEQUENCE</scope>
    <source>
        <strain evidence="1">PEST</strain>
    </source>
</reference>
<evidence type="ECO:0000313" key="1">
    <source>
        <dbReference type="EMBL" id="EAL38717.2"/>
    </source>
</evidence>
<dbReference type="EMBL" id="AAAB01008986">
    <property type="protein sequence ID" value="EAL38717.2"/>
    <property type="molecule type" value="Genomic_DNA"/>
</dbReference>
<name>Q5TN45_ANOGA</name>
<feature type="non-terminal residue" evidence="1">
    <location>
        <position position="58"/>
    </location>
</feature>
<reference evidence="1" key="4">
    <citation type="journal article" date="2007" name="Genome Biol.">
        <title>Update of the Anopheles gambiae PEST genome assembly.</title>
        <authorList>
            <person name="Sharakhova M.V."/>
            <person name="Hammond M.P."/>
            <person name="Lobo N.F."/>
            <person name="Krzywinski J."/>
            <person name="Unger M.F."/>
            <person name="Hillenmeyer M.E."/>
            <person name="Bruggner R.V."/>
            <person name="Birney E."/>
            <person name="Collins F.H."/>
        </authorList>
    </citation>
    <scope>NUCLEOTIDE SEQUENCE</scope>
    <source>
        <strain evidence="1">PEST</strain>
    </source>
</reference>
<dbReference type="PaxDb" id="7165-AGAP012254-PA"/>
<dbReference type="KEGG" id="aga:3291538"/>
<dbReference type="HOGENOM" id="CLU_2984847_0_0_1"/>
<reference evidence="1" key="1">
    <citation type="journal article" date="2002" name="Science">
        <title>The genome sequence of the malaria mosquito Anopheles gambiae.</title>
        <authorList>
            <person name="Holt R.A."/>
            <person name="Subramanian G.M."/>
            <person name="Halpern A."/>
            <person name="Sutton G.G."/>
            <person name="Charlab R."/>
            <person name="Nusskern D.R."/>
            <person name="Wincker P."/>
            <person name="Clark A.G."/>
            <person name="Ribeiro J.M."/>
            <person name="Wides R."/>
            <person name="Salzberg S.L."/>
            <person name="Loftus B."/>
            <person name="Yandell M."/>
            <person name="Majoros W.H."/>
            <person name="Rusch D.B."/>
            <person name="Lai Z."/>
            <person name="Kraft C.L."/>
            <person name="Abril J.F."/>
            <person name="Anthouard V."/>
            <person name="Arensburger P."/>
            <person name="Atkinson P.W."/>
            <person name="Baden H."/>
            <person name="de Berardinis V."/>
            <person name="Baldwin D."/>
            <person name="Benes V."/>
            <person name="Biedler J."/>
            <person name="Blass C."/>
            <person name="Bolanos R."/>
            <person name="Boscus D."/>
            <person name="Barnstead M."/>
            <person name="Cai S."/>
            <person name="Center A."/>
            <person name="Chaturverdi K."/>
            <person name="Christophides G.K."/>
            <person name="Chrystal M.A."/>
            <person name="Clamp M."/>
            <person name="Cravchik A."/>
            <person name="Curwen V."/>
            <person name="Dana A."/>
            <person name="Delcher A."/>
            <person name="Dew I."/>
            <person name="Evans C.A."/>
            <person name="Flanigan M."/>
            <person name="Grundschober-Freimoser A."/>
            <person name="Friedli L."/>
            <person name="Gu Z."/>
            <person name="Guan P."/>
            <person name="Guigo R."/>
            <person name="Hillenmeyer M.E."/>
            <person name="Hladun S.L."/>
            <person name="Hogan J.R."/>
            <person name="Hong Y.S."/>
            <person name="Hoover J."/>
            <person name="Jaillon O."/>
            <person name="Ke Z."/>
            <person name="Kodira C."/>
            <person name="Kokoza E."/>
            <person name="Koutsos A."/>
            <person name="Letunic I."/>
            <person name="Levitsky A."/>
            <person name="Liang Y."/>
            <person name="Lin J.J."/>
            <person name="Lobo N.F."/>
            <person name="Lopez J.R."/>
            <person name="Malek J.A."/>
            <person name="McIntosh T.C."/>
            <person name="Meister S."/>
            <person name="Miller J."/>
            <person name="Mobarry C."/>
            <person name="Mongin E."/>
            <person name="Murphy S.D."/>
            <person name="O'Brochta D.A."/>
            <person name="Pfannkoch C."/>
            <person name="Qi R."/>
            <person name="Regier M.A."/>
            <person name="Remington K."/>
            <person name="Shao H."/>
            <person name="Sharakhova M.V."/>
            <person name="Sitter C.D."/>
            <person name="Shetty J."/>
            <person name="Smith T.J."/>
            <person name="Strong R."/>
            <person name="Sun J."/>
            <person name="Thomasova D."/>
            <person name="Ton L.Q."/>
            <person name="Topalis P."/>
            <person name="Tu Z."/>
            <person name="Unger M.F."/>
            <person name="Walenz B."/>
            <person name="Wang A."/>
            <person name="Wang J."/>
            <person name="Wang M."/>
            <person name="Wang X."/>
            <person name="Woodford K.J."/>
            <person name="Wortman J.R."/>
            <person name="Wu M."/>
            <person name="Yao A."/>
            <person name="Zdobnov E.M."/>
            <person name="Zhang H."/>
            <person name="Zhao Q."/>
            <person name="Zhao S."/>
            <person name="Zhu S.C."/>
            <person name="Zhimulev I."/>
            <person name="Coluzzi M."/>
            <person name="della Torre A."/>
            <person name="Roth C.W."/>
            <person name="Louis C."/>
            <person name="Kalush F."/>
            <person name="Mural R.J."/>
            <person name="Myers E.W."/>
            <person name="Adams M.D."/>
            <person name="Smith H.O."/>
            <person name="Broder S."/>
            <person name="Gardner M.J."/>
            <person name="Fraser C.M."/>
            <person name="Birney E."/>
            <person name="Bork P."/>
            <person name="Brey P.T."/>
            <person name="Venter J.C."/>
            <person name="Weissenbach J."/>
            <person name="Kafatos F.C."/>
            <person name="Collins F.H."/>
            <person name="Hoffman S.L."/>
        </authorList>
    </citation>
    <scope>NUCLEOTIDE SEQUENCE [LARGE SCALE GENOMIC DNA]</scope>
    <source>
        <strain evidence="1">PEST</strain>
    </source>
</reference>
<reference evidence="1" key="3">
    <citation type="journal article" date="2004" name="Trends Parasitol.">
        <title>The Anopheles gambiae genome: an update.</title>
        <authorList>
            <person name="Mongin E."/>
            <person name="Louis C."/>
            <person name="Holt R.A."/>
            <person name="Birney E."/>
            <person name="Collins F.H."/>
        </authorList>
    </citation>
    <scope>NUCLEOTIDE SEQUENCE</scope>
    <source>
        <strain evidence="1">PEST</strain>
    </source>
</reference>
<comment type="caution">
    <text evidence="1">The sequence shown here is derived from an EMBL/GenBank/DDBJ whole genome shotgun (WGS) entry which is preliminary data.</text>
</comment>
<organism evidence="1">
    <name type="scientific">Anopheles gambiae</name>
    <name type="common">African malaria mosquito</name>
    <dbReference type="NCBI Taxonomy" id="7165"/>
    <lineage>
        <taxon>Eukaryota</taxon>
        <taxon>Metazoa</taxon>
        <taxon>Ecdysozoa</taxon>
        <taxon>Arthropoda</taxon>
        <taxon>Hexapoda</taxon>
        <taxon>Insecta</taxon>
        <taxon>Pterygota</taxon>
        <taxon>Neoptera</taxon>
        <taxon>Endopterygota</taxon>
        <taxon>Diptera</taxon>
        <taxon>Nematocera</taxon>
        <taxon>Culicoidea</taxon>
        <taxon>Culicidae</taxon>
        <taxon>Anophelinae</taxon>
        <taxon>Anopheles</taxon>
    </lineage>
</organism>
<dbReference type="AlphaFoldDB" id="Q5TN45"/>
<dbReference type="Gene3D" id="3.90.550.10">
    <property type="entry name" value="Spore Coat Polysaccharide Biosynthesis Protein SpsA, Chain A"/>
    <property type="match status" value="1"/>
</dbReference>
<accession>Q5TN45</accession>
<protein>
    <submittedName>
        <fullName evidence="1">AGAP012254-PA</fullName>
    </submittedName>
</protein>
<dbReference type="InterPro" id="IPR029044">
    <property type="entry name" value="Nucleotide-diphossugar_trans"/>
</dbReference>
<sequence>MIAIPAIDWIHEDTLALNAQNSVKYYGSFDWALNFQWRSREERLAKHAPNSTAPVHPA</sequence>
<gene>
    <name evidence="1" type="ORF">AgaP_AGAP012254</name>
</gene>
<reference evidence="1" key="2">
    <citation type="submission" date="2002-03" db="EMBL/GenBank/DDBJ databases">
        <authorList>
            <consortium name="The Anopheles Genome Sequencing Consortium"/>
        </authorList>
    </citation>
    <scope>NUCLEOTIDE SEQUENCE</scope>
    <source>
        <strain evidence="1">PEST</strain>
    </source>
</reference>
<proteinExistence type="predicted"/>